<sequence length="154" mass="17651">MLLDTSFLITFADPTRPHHQTAQLYFRECVARQVPMFLSTVVASEFHVKQPYTSLPLRNLVVLPFNIDHAERCGNLIAQHPRDQGDDRVRVKDDFKLIAQCDFEEISHILTEDRNTLVKYVERVQAAPFPPLKAVLLRDGFDVAWFNGGQMGID</sequence>
<evidence type="ECO:0008006" key="3">
    <source>
        <dbReference type="Google" id="ProtNLM"/>
    </source>
</evidence>
<dbReference type="SUPFAM" id="SSF88723">
    <property type="entry name" value="PIN domain-like"/>
    <property type="match status" value="1"/>
</dbReference>
<evidence type="ECO:0000313" key="2">
    <source>
        <dbReference type="Proteomes" id="UP001056201"/>
    </source>
</evidence>
<dbReference type="InterPro" id="IPR029060">
    <property type="entry name" value="PIN-like_dom_sf"/>
</dbReference>
<keyword evidence="2" id="KW-1185">Reference proteome</keyword>
<name>A0ABY4S7V5_AQUTE</name>
<gene>
    <name evidence="1" type="ORF">MW290_28170</name>
</gene>
<accession>A0ABY4S7V5</accession>
<reference evidence="1" key="1">
    <citation type="submission" date="2022-05" db="EMBL/GenBank/DDBJ databases">
        <title>An RpoN-dependent PEP-CTERM gene is involved in floc formation of an Aquincola tertiaricarbonis strain.</title>
        <authorList>
            <person name="Qiu D."/>
            <person name="Xia M."/>
        </authorList>
    </citation>
    <scope>NUCLEOTIDE SEQUENCE</scope>
    <source>
        <strain evidence="1">RN12</strain>
    </source>
</reference>
<proteinExistence type="predicted"/>
<protein>
    <recommendedName>
        <fullName evidence="3">PIN domain-containing protein</fullName>
    </recommendedName>
</protein>
<evidence type="ECO:0000313" key="1">
    <source>
        <dbReference type="EMBL" id="URI09443.1"/>
    </source>
</evidence>
<dbReference type="EMBL" id="CP097636">
    <property type="protein sequence ID" value="URI09443.1"/>
    <property type="molecule type" value="Genomic_DNA"/>
</dbReference>
<dbReference type="Proteomes" id="UP001056201">
    <property type="component" value="Chromosome 2"/>
</dbReference>
<organism evidence="1 2">
    <name type="scientific">Aquincola tertiaricarbonis</name>
    <dbReference type="NCBI Taxonomy" id="391953"/>
    <lineage>
        <taxon>Bacteria</taxon>
        <taxon>Pseudomonadati</taxon>
        <taxon>Pseudomonadota</taxon>
        <taxon>Betaproteobacteria</taxon>
        <taxon>Burkholderiales</taxon>
        <taxon>Sphaerotilaceae</taxon>
        <taxon>Aquincola</taxon>
    </lineage>
</organism>